<evidence type="ECO:0000313" key="2">
    <source>
        <dbReference type="EMBL" id="MEB3344447.1"/>
    </source>
</evidence>
<feature type="signal peptide" evidence="1">
    <location>
        <begin position="1"/>
        <end position="20"/>
    </location>
</feature>
<comment type="caution">
    <text evidence="2">The sequence shown here is derived from an EMBL/GenBank/DDBJ whole genome shotgun (WGS) entry which is preliminary data.</text>
</comment>
<evidence type="ECO:0000256" key="1">
    <source>
        <dbReference type="SAM" id="SignalP"/>
    </source>
</evidence>
<proteinExistence type="predicted"/>
<dbReference type="InterPro" id="IPR026341">
    <property type="entry name" value="T9SS_type_B"/>
</dbReference>
<evidence type="ECO:0000313" key="3">
    <source>
        <dbReference type="Proteomes" id="UP001327027"/>
    </source>
</evidence>
<reference evidence="2 3" key="1">
    <citation type="journal article" date="2013" name="Int. J. Syst. Evol. Microbiol.">
        <title>Aquimarina gracilis sp. nov., isolated from the gut microflora of a mussel, Mytilus coruscus, and emended description of Aquimarina spongiae.</title>
        <authorList>
            <person name="Park S.C."/>
            <person name="Choe H.N."/>
            <person name="Baik K.S."/>
            <person name="Seong C.N."/>
        </authorList>
    </citation>
    <scope>NUCLEOTIDE SEQUENCE [LARGE SCALE GENOMIC DNA]</scope>
    <source>
        <strain evidence="2 3">PSC32</strain>
    </source>
</reference>
<organism evidence="2 3">
    <name type="scientific">Aquimarina gracilis</name>
    <dbReference type="NCBI Taxonomy" id="874422"/>
    <lineage>
        <taxon>Bacteria</taxon>
        <taxon>Pseudomonadati</taxon>
        <taxon>Bacteroidota</taxon>
        <taxon>Flavobacteriia</taxon>
        <taxon>Flavobacteriales</taxon>
        <taxon>Flavobacteriaceae</taxon>
        <taxon>Aquimarina</taxon>
    </lineage>
</organism>
<sequence>MKRILLISIVLHSFLFDSYAQNEPTDCSNAIIVCGNTNLELNSNGVGINDFALPGNNAPSCNFFESQSLWIKVNIVQSGTLVFTITPESASPSEDYDFAIYGPNVDCSNLGSSIRCSSTNPPAANVGTLTGLRDSETDVSEGPGALGNGFVRPIDVLAGEEYFILIDNFSQNGGFDLEFTGTATFPDAPVNDAVVNSTDLDLAKCDDTGDFNDGLTTFNLDANTPLVQGPQTNVIITYHASEEDANIGNNPLTSPHANTRRVERIYVRVENLISGCFVVSSFLTTVFEGPQITTPSNFVICDNNDDGDDANGLASFILNTKDNEILNGLDPSNHTITYHISETDANNGASSIDKNLAFNNTTNPQTIFARIEDQNSPFCVSTTSFDLQVNLLPEANTSSLSQCDAYLDTNDGITLFNLNEAIDQITGNTPNRSIQFFEDLSSANSGTGVITNTNNYQNTIPNQQLYVRVIDDNTSCFNITTLDLDVSTTSANDAILRLCDDDGTEDGFSEFDLTLANNQILSGIGSSNLSVAYFQNIEDALSESNPISAFTNNTAYTQGQDIIFARVENSANQCFGINQVELFLNRLPDIQQEEEYFLCQNEPAITIDSGLPTGTDPSLFSYFWSTGDQTETISITQAGSYMVTVTNIQTNCSRDRIVEVIASSSATIQSIVVNDAQENNTVTINADGLGDYEYAIEIDGTVSAYQDNPTFMNIPPGFHIVFVRDKNGCLPISTQNISVVGFPKYFTPNGDGFHETWNVEGISIQILSNSLIYIFDRFGKLIKQLRPGINGWDGTFNGRPMPSSEYWYRVELEDGRTLTGSFSLIR</sequence>
<dbReference type="RefSeq" id="WP_324178495.1">
    <property type="nucleotide sequence ID" value="NZ_BAABAW010000003.1"/>
</dbReference>
<feature type="chain" id="PRO_5047495456" evidence="1">
    <location>
        <begin position="21"/>
        <end position="826"/>
    </location>
</feature>
<protein>
    <submittedName>
        <fullName evidence="2">T9SS type B sorting domain-containing protein</fullName>
    </submittedName>
</protein>
<dbReference type="NCBIfam" id="TIGR04131">
    <property type="entry name" value="Bac_Flav_CTERM"/>
    <property type="match status" value="1"/>
</dbReference>
<keyword evidence="1" id="KW-0732">Signal</keyword>
<dbReference type="Pfam" id="PF13585">
    <property type="entry name" value="CHU_C"/>
    <property type="match status" value="1"/>
</dbReference>
<dbReference type="EMBL" id="JAYKLX010000002">
    <property type="protein sequence ID" value="MEB3344447.1"/>
    <property type="molecule type" value="Genomic_DNA"/>
</dbReference>
<name>A0ABU5ZSA1_9FLAO</name>
<gene>
    <name evidence="2" type="ORF">U6A24_03190</name>
</gene>
<keyword evidence="3" id="KW-1185">Reference proteome</keyword>
<dbReference type="Proteomes" id="UP001327027">
    <property type="component" value="Unassembled WGS sequence"/>
</dbReference>
<accession>A0ABU5ZSA1</accession>